<dbReference type="EMBL" id="FQWM01000001">
    <property type="protein sequence ID" value="SHG38661.1"/>
    <property type="molecule type" value="Genomic_DNA"/>
</dbReference>
<accession>A0A1M5JDS7</accession>
<keyword evidence="1" id="KW-0732">Signal</keyword>
<dbReference type="STRING" id="870908.SAMN04488044_0624"/>
<feature type="chain" id="PRO_5012386694" description="Regulator RcnB of Ni and Co efflux" evidence="1">
    <location>
        <begin position="23"/>
        <end position="131"/>
    </location>
</feature>
<sequence>MKSTALILSAALAATLPLAGFADPGKGKGNGKHHVKQSVGDTAQFCPPGLAKKDPACIPPGQAKKHVDEGEAPYSEGDVIVVENYTILENPEQYDLDPNEVYYRVGDYIYRVDRDSAEVLDLIGAVTAILN</sequence>
<evidence type="ECO:0008006" key="4">
    <source>
        <dbReference type="Google" id="ProtNLM"/>
    </source>
</evidence>
<reference evidence="3" key="1">
    <citation type="submission" date="2016-11" db="EMBL/GenBank/DDBJ databases">
        <authorList>
            <person name="Varghese N."/>
            <person name="Submissions S."/>
        </authorList>
    </citation>
    <scope>NUCLEOTIDE SEQUENCE [LARGE SCALE GENOMIC DNA]</scope>
    <source>
        <strain evidence="3">DSM 28223</strain>
    </source>
</reference>
<proteinExistence type="predicted"/>
<evidence type="ECO:0000313" key="3">
    <source>
        <dbReference type="Proteomes" id="UP000184211"/>
    </source>
</evidence>
<organism evidence="2 3">
    <name type="scientific">Cognatishimia maritima</name>
    <dbReference type="NCBI Taxonomy" id="870908"/>
    <lineage>
        <taxon>Bacteria</taxon>
        <taxon>Pseudomonadati</taxon>
        <taxon>Pseudomonadota</taxon>
        <taxon>Alphaproteobacteria</taxon>
        <taxon>Rhodobacterales</taxon>
        <taxon>Paracoccaceae</taxon>
        <taxon>Cognatishimia</taxon>
    </lineage>
</organism>
<protein>
    <recommendedName>
        <fullName evidence="4">Regulator RcnB of Ni and Co efflux</fullName>
    </recommendedName>
</protein>
<dbReference type="AlphaFoldDB" id="A0A1M5JDS7"/>
<name>A0A1M5JDS7_9RHOB</name>
<keyword evidence="3" id="KW-1185">Reference proteome</keyword>
<gene>
    <name evidence="2" type="ORF">SAMN04488044_0624</name>
</gene>
<feature type="signal peptide" evidence="1">
    <location>
        <begin position="1"/>
        <end position="22"/>
    </location>
</feature>
<evidence type="ECO:0000313" key="2">
    <source>
        <dbReference type="EMBL" id="SHG38661.1"/>
    </source>
</evidence>
<dbReference type="Gene3D" id="3.10.450.160">
    <property type="entry name" value="inner membrane protein cigr"/>
    <property type="match status" value="1"/>
</dbReference>
<evidence type="ECO:0000256" key="1">
    <source>
        <dbReference type="SAM" id="SignalP"/>
    </source>
</evidence>
<dbReference type="RefSeq" id="WP_072791675.1">
    <property type="nucleotide sequence ID" value="NZ_FQWM01000001.1"/>
</dbReference>
<dbReference type="Proteomes" id="UP000184211">
    <property type="component" value="Unassembled WGS sequence"/>
</dbReference>